<comment type="caution">
    <text evidence="1">The sequence shown here is derived from an EMBL/GenBank/DDBJ whole genome shotgun (WGS) entry which is preliminary data.</text>
</comment>
<gene>
    <name evidence="1" type="ORF">B7R21_19060</name>
</gene>
<organism evidence="1 2">
    <name type="scientific">Subtercola boreus</name>
    <dbReference type="NCBI Taxonomy" id="120213"/>
    <lineage>
        <taxon>Bacteria</taxon>
        <taxon>Bacillati</taxon>
        <taxon>Actinomycetota</taxon>
        <taxon>Actinomycetes</taxon>
        <taxon>Micrococcales</taxon>
        <taxon>Microbacteriaceae</taxon>
        <taxon>Subtercola</taxon>
    </lineage>
</organism>
<proteinExistence type="predicted"/>
<evidence type="ECO:0000313" key="1">
    <source>
        <dbReference type="EMBL" id="RFA06669.1"/>
    </source>
</evidence>
<dbReference type="InterPro" id="IPR011856">
    <property type="entry name" value="tRNA_endonuc-like_dom_sf"/>
</dbReference>
<dbReference type="Proteomes" id="UP000256709">
    <property type="component" value="Unassembled WGS sequence"/>
</dbReference>
<evidence type="ECO:0008006" key="3">
    <source>
        <dbReference type="Google" id="ProtNLM"/>
    </source>
</evidence>
<dbReference type="GO" id="GO:0003676">
    <property type="term" value="F:nucleic acid binding"/>
    <property type="evidence" value="ECO:0007669"/>
    <property type="project" value="InterPro"/>
</dbReference>
<dbReference type="Gene3D" id="3.40.1350.10">
    <property type="match status" value="1"/>
</dbReference>
<sequence>MAVEMGLWRADGDKLSRIVPTPIGLESHLENYIESDPAMLGETLLIIGRQVLTSHGGFIDLLALDETAAVHVIELKRDKTPRDVTAQVIDYGSWVSTLSRAEVQAIFEVYSPGVALEEAFADRFNEILPDEVNAAQIFTIVAASVDSATERIVRFLNEGFGVPINVVFFRHFTDRGASYLARTWLVEHEGSTAATVSASRQIKTREVWNGTDWYVSFGDSPEGRQWSDGMKYGFVSGGGGEWFSRTLKNLTPGARVFACIPKIGYVGVGVVTGDAQRFDQTLVMLEGVETPLKNLPLNGHYRHADDDDDTMAEWAVTVEWTHTVPREQGVWKTGMFANQNTAAKLRQQFTIEQVTAAFGLED</sequence>
<evidence type="ECO:0000313" key="2">
    <source>
        <dbReference type="Proteomes" id="UP000256709"/>
    </source>
</evidence>
<name>A0A3E0VAC4_9MICO</name>
<dbReference type="EMBL" id="NBXA01000058">
    <property type="protein sequence ID" value="RFA06669.1"/>
    <property type="molecule type" value="Genomic_DNA"/>
</dbReference>
<reference evidence="1 2" key="1">
    <citation type="submission" date="2017-04" db="EMBL/GenBank/DDBJ databases">
        <title>Comparative genome analysis of Subtercola boreus.</title>
        <authorList>
            <person name="Cho Y.-J."/>
            <person name="Cho A."/>
            <person name="Kim O.-S."/>
            <person name="Lee J.-I."/>
        </authorList>
    </citation>
    <scope>NUCLEOTIDE SEQUENCE [LARGE SCALE GENOMIC DNA]</scope>
    <source>
        <strain evidence="1 2">P27444</strain>
    </source>
</reference>
<dbReference type="AlphaFoldDB" id="A0A3E0VAC4"/>
<protein>
    <recommendedName>
        <fullName evidence="3">DUF91 domain-containing protein</fullName>
    </recommendedName>
</protein>
<dbReference type="OrthoDB" id="570199at2"/>
<accession>A0A3E0VAC4</accession>